<dbReference type="InterPro" id="IPR009297">
    <property type="entry name" value="DUF952"/>
</dbReference>
<dbReference type="Proteomes" id="UP000736335">
    <property type="component" value="Unassembled WGS sequence"/>
</dbReference>
<accession>A0A9P6HBC4</accession>
<evidence type="ECO:0000313" key="1">
    <source>
        <dbReference type="EMBL" id="KAF9783097.1"/>
    </source>
</evidence>
<sequence length="138" mass="15384">MDRPVPDYVYKIAVTPPPNPLPHSLPMSELDQEDGFIHLSNATQIPITASLFFPSYTTLYLLRVSSVVAREEGPVFKWLDEGQTGCIHLYGANGVKGEFGRLGLGTVVGVRLWKRSEGKGWDDKRTIDSLHGWLKDSE</sequence>
<gene>
    <name evidence="1" type="ORF">BJ322DRAFT_135461</name>
</gene>
<organism evidence="1 2">
    <name type="scientific">Thelephora terrestris</name>
    <dbReference type="NCBI Taxonomy" id="56493"/>
    <lineage>
        <taxon>Eukaryota</taxon>
        <taxon>Fungi</taxon>
        <taxon>Dikarya</taxon>
        <taxon>Basidiomycota</taxon>
        <taxon>Agaricomycotina</taxon>
        <taxon>Agaricomycetes</taxon>
        <taxon>Thelephorales</taxon>
        <taxon>Thelephoraceae</taxon>
        <taxon>Thelephora</taxon>
    </lineage>
</organism>
<proteinExistence type="predicted"/>
<dbReference type="OrthoDB" id="3335358at2759"/>
<protein>
    <recommendedName>
        <fullName evidence="3">DUF952 domain protein</fullName>
    </recommendedName>
</protein>
<dbReference type="EMBL" id="WIUZ02000010">
    <property type="protein sequence ID" value="KAF9783097.1"/>
    <property type="molecule type" value="Genomic_DNA"/>
</dbReference>
<dbReference type="Gene3D" id="3.20.170.20">
    <property type="entry name" value="Protein of unknown function DUF952"/>
    <property type="match status" value="1"/>
</dbReference>
<dbReference type="PANTHER" id="PTHR34129:SF1">
    <property type="entry name" value="DUF952 DOMAIN-CONTAINING PROTEIN"/>
    <property type="match status" value="1"/>
</dbReference>
<reference evidence="1" key="1">
    <citation type="journal article" date="2020" name="Nat. Commun.">
        <title>Large-scale genome sequencing of mycorrhizal fungi provides insights into the early evolution of symbiotic traits.</title>
        <authorList>
            <person name="Miyauchi S."/>
            <person name="Kiss E."/>
            <person name="Kuo A."/>
            <person name="Drula E."/>
            <person name="Kohler A."/>
            <person name="Sanchez-Garcia M."/>
            <person name="Morin E."/>
            <person name="Andreopoulos B."/>
            <person name="Barry K.W."/>
            <person name="Bonito G."/>
            <person name="Buee M."/>
            <person name="Carver A."/>
            <person name="Chen C."/>
            <person name="Cichocki N."/>
            <person name="Clum A."/>
            <person name="Culley D."/>
            <person name="Crous P.W."/>
            <person name="Fauchery L."/>
            <person name="Girlanda M."/>
            <person name="Hayes R.D."/>
            <person name="Keri Z."/>
            <person name="LaButti K."/>
            <person name="Lipzen A."/>
            <person name="Lombard V."/>
            <person name="Magnuson J."/>
            <person name="Maillard F."/>
            <person name="Murat C."/>
            <person name="Nolan M."/>
            <person name="Ohm R.A."/>
            <person name="Pangilinan J."/>
            <person name="Pereira M.F."/>
            <person name="Perotto S."/>
            <person name="Peter M."/>
            <person name="Pfister S."/>
            <person name="Riley R."/>
            <person name="Sitrit Y."/>
            <person name="Stielow J.B."/>
            <person name="Szollosi G."/>
            <person name="Zifcakova L."/>
            <person name="Stursova M."/>
            <person name="Spatafora J.W."/>
            <person name="Tedersoo L."/>
            <person name="Vaario L.M."/>
            <person name="Yamada A."/>
            <person name="Yan M."/>
            <person name="Wang P."/>
            <person name="Xu J."/>
            <person name="Bruns T."/>
            <person name="Baldrian P."/>
            <person name="Vilgalys R."/>
            <person name="Dunand C."/>
            <person name="Henrissat B."/>
            <person name="Grigoriev I.V."/>
            <person name="Hibbett D."/>
            <person name="Nagy L.G."/>
            <person name="Martin F.M."/>
        </authorList>
    </citation>
    <scope>NUCLEOTIDE SEQUENCE</scope>
    <source>
        <strain evidence="1">UH-Tt-Lm1</strain>
    </source>
</reference>
<dbReference type="SUPFAM" id="SSF56399">
    <property type="entry name" value="ADP-ribosylation"/>
    <property type="match status" value="1"/>
</dbReference>
<name>A0A9P6HBC4_9AGAM</name>
<dbReference type="Pfam" id="PF06108">
    <property type="entry name" value="DUF952"/>
    <property type="match status" value="1"/>
</dbReference>
<comment type="caution">
    <text evidence="1">The sequence shown here is derived from an EMBL/GenBank/DDBJ whole genome shotgun (WGS) entry which is preliminary data.</text>
</comment>
<dbReference type="AlphaFoldDB" id="A0A9P6HBC4"/>
<dbReference type="PANTHER" id="PTHR34129">
    <property type="entry name" value="BLR1139 PROTEIN"/>
    <property type="match status" value="1"/>
</dbReference>
<keyword evidence="2" id="KW-1185">Reference proteome</keyword>
<reference evidence="1" key="2">
    <citation type="submission" date="2020-11" db="EMBL/GenBank/DDBJ databases">
        <authorList>
            <consortium name="DOE Joint Genome Institute"/>
            <person name="Kuo A."/>
            <person name="Miyauchi S."/>
            <person name="Kiss E."/>
            <person name="Drula E."/>
            <person name="Kohler A."/>
            <person name="Sanchez-Garcia M."/>
            <person name="Andreopoulos B."/>
            <person name="Barry K.W."/>
            <person name="Bonito G."/>
            <person name="Buee M."/>
            <person name="Carver A."/>
            <person name="Chen C."/>
            <person name="Cichocki N."/>
            <person name="Clum A."/>
            <person name="Culley D."/>
            <person name="Crous P.W."/>
            <person name="Fauchery L."/>
            <person name="Girlanda M."/>
            <person name="Hayes R."/>
            <person name="Keri Z."/>
            <person name="Labutti K."/>
            <person name="Lipzen A."/>
            <person name="Lombard V."/>
            <person name="Magnuson J."/>
            <person name="Maillard F."/>
            <person name="Morin E."/>
            <person name="Murat C."/>
            <person name="Nolan M."/>
            <person name="Ohm R."/>
            <person name="Pangilinan J."/>
            <person name="Pereira M."/>
            <person name="Perotto S."/>
            <person name="Peter M."/>
            <person name="Riley R."/>
            <person name="Sitrit Y."/>
            <person name="Stielow B."/>
            <person name="Szollosi G."/>
            <person name="Zifcakova L."/>
            <person name="Stursova M."/>
            <person name="Spatafora J.W."/>
            <person name="Tedersoo L."/>
            <person name="Vaario L.-M."/>
            <person name="Yamada A."/>
            <person name="Yan M."/>
            <person name="Wang P."/>
            <person name="Xu J."/>
            <person name="Bruns T."/>
            <person name="Baldrian P."/>
            <person name="Vilgalys R."/>
            <person name="Henrissat B."/>
            <person name="Grigoriev I.V."/>
            <person name="Hibbett D."/>
            <person name="Nagy L.G."/>
            <person name="Martin F.M."/>
        </authorList>
    </citation>
    <scope>NUCLEOTIDE SEQUENCE</scope>
    <source>
        <strain evidence="1">UH-Tt-Lm1</strain>
    </source>
</reference>
<evidence type="ECO:0000313" key="2">
    <source>
        <dbReference type="Proteomes" id="UP000736335"/>
    </source>
</evidence>
<evidence type="ECO:0008006" key="3">
    <source>
        <dbReference type="Google" id="ProtNLM"/>
    </source>
</evidence>